<evidence type="ECO:0000313" key="1">
    <source>
        <dbReference type="EMBL" id="GHE78985.1"/>
    </source>
</evidence>
<evidence type="ECO:0008006" key="3">
    <source>
        <dbReference type="Google" id="ProtNLM"/>
    </source>
</evidence>
<dbReference type="RefSeq" id="WP_189376366.1">
    <property type="nucleotide sequence ID" value="NZ_BNAH01000001.1"/>
</dbReference>
<reference evidence="2" key="1">
    <citation type="journal article" date="2019" name="Int. J. Syst. Evol. Microbiol.">
        <title>The Global Catalogue of Microorganisms (GCM) 10K type strain sequencing project: providing services to taxonomists for standard genome sequencing and annotation.</title>
        <authorList>
            <consortium name="The Broad Institute Genomics Platform"/>
            <consortium name="The Broad Institute Genome Sequencing Center for Infectious Disease"/>
            <person name="Wu L."/>
            <person name="Ma J."/>
        </authorList>
    </citation>
    <scope>NUCLEOTIDE SEQUENCE [LARGE SCALE GENOMIC DNA]</scope>
    <source>
        <strain evidence="2">CGMCC 1.15922</strain>
    </source>
</reference>
<evidence type="ECO:0000313" key="2">
    <source>
        <dbReference type="Proteomes" id="UP000626370"/>
    </source>
</evidence>
<gene>
    <name evidence="1" type="ORF">GCM10011501_03630</name>
</gene>
<protein>
    <recommendedName>
        <fullName evidence="3">DUF3545 family protein</fullName>
    </recommendedName>
</protein>
<dbReference type="EMBL" id="BNAH01000001">
    <property type="protein sequence ID" value="GHE78985.1"/>
    <property type="molecule type" value="Genomic_DNA"/>
</dbReference>
<keyword evidence="2" id="KW-1185">Reference proteome</keyword>
<accession>A0ABQ3IG70</accession>
<name>A0ABQ3IG70_9GAMM</name>
<proteinExistence type="predicted"/>
<organism evidence="1 2">
    <name type="scientific">Thalassotalea profundi</name>
    <dbReference type="NCBI Taxonomy" id="2036687"/>
    <lineage>
        <taxon>Bacteria</taxon>
        <taxon>Pseudomonadati</taxon>
        <taxon>Pseudomonadota</taxon>
        <taxon>Gammaproteobacteria</taxon>
        <taxon>Alteromonadales</taxon>
        <taxon>Colwelliaceae</taxon>
        <taxon>Thalassotalea</taxon>
    </lineage>
</organism>
<sequence length="58" mass="7409">MKTKQWQADEFDDLDTLNNYTKKKNKKQLNRKYKDVESLKERYRERKEFNDYDKYYSM</sequence>
<dbReference type="Proteomes" id="UP000626370">
    <property type="component" value="Unassembled WGS sequence"/>
</dbReference>
<comment type="caution">
    <text evidence="1">The sequence shown here is derived from an EMBL/GenBank/DDBJ whole genome shotgun (WGS) entry which is preliminary data.</text>
</comment>